<dbReference type="SMART" id="SM00443">
    <property type="entry name" value="G_patch"/>
    <property type="match status" value="1"/>
</dbReference>
<dbReference type="GO" id="GO:0003676">
    <property type="term" value="F:nucleic acid binding"/>
    <property type="evidence" value="ECO:0007669"/>
    <property type="project" value="InterPro"/>
</dbReference>
<dbReference type="PANTHER" id="PTHR23106">
    <property type="entry name" value="ANGIOGENIC FACTOR WITH G PATCH AND FHA DOMAINS 1"/>
    <property type="match status" value="1"/>
</dbReference>
<organism evidence="4 5">
    <name type="scientific">Ceratobasidium theobromae</name>
    <dbReference type="NCBI Taxonomy" id="1582974"/>
    <lineage>
        <taxon>Eukaryota</taxon>
        <taxon>Fungi</taxon>
        <taxon>Dikarya</taxon>
        <taxon>Basidiomycota</taxon>
        <taxon>Agaricomycotina</taxon>
        <taxon>Agaricomycetes</taxon>
        <taxon>Cantharellales</taxon>
        <taxon>Ceratobasidiaceae</taxon>
        <taxon>Ceratobasidium</taxon>
    </lineage>
</organism>
<proteinExistence type="predicted"/>
<dbReference type="InterPro" id="IPR000467">
    <property type="entry name" value="G_patch_dom"/>
</dbReference>
<feature type="compositionally biased region" description="Basic and acidic residues" evidence="1">
    <location>
        <begin position="266"/>
        <end position="277"/>
    </location>
</feature>
<sequence>MSHGPSEPASDYCTEFEWPGGNEAQPRFVNVPDQQPLSESGTDLRHTRATRNSSFLRLTVLSSTVLSRRAIIIIDSFDEVSIGRDRCATPRLRLKELAASKYHASIYWDSQTGLWSLVDMGSTHGTYLISPDSPAARASGSISSQGYGAAQTARLSPPKTASLPRTLSHLQHIVIGGTTFVVHMHADQIPCDACAVTENNLVDLSAPIAKPEAKYKESEPCATSALKVLKRNLLSRPSYTVSARERTGQNHAMETYMDRAELRRQRYPGWRDPKPPKALDTSQDMQSHGHPRTRAQNDPRIVGIMDRNPELSVTAPISFNNVGHKLLMKQGWAPGSALGPHSESQVVSRGLLEPLTPQATANRRGLGMGQK</sequence>
<evidence type="ECO:0000259" key="3">
    <source>
        <dbReference type="PROSITE" id="PS50174"/>
    </source>
</evidence>
<dbReference type="AlphaFoldDB" id="A0A5N5QJA3"/>
<dbReference type="Proteomes" id="UP000383932">
    <property type="component" value="Unassembled WGS sequence"/>
</dbReference>
<dbReference type="PROSITE" id="PS50006">
    <property type="entry name" value="FHA_DOMAIN"/>
    <property type="match status" value="1"/>
</dbReference>
<dbReference type="Pfam" id="PF00498">
    <property type="entry name" value="FHA"/>
    <property type="match status" value="1"/>
</dbReference>
<name>A0A5N5QJA3_9AGAM</name>
<dbReference type="PANTHER" id="PTHR23106:SF24">
    <property type="entry name" value="ANGIOGENIC FACTOR WITH G PATCH AND FHA DOMAINS 1"/>
    <property type="match status" value="1"/>
</dbReference>
<accession>A0A5N5QJA3</accession>
<protein>
    <recommendedName>
        <fullName evidence="6">Angiogenic factor with G patch and FHA domains 1</fullName>
    </recommendedName>
</protein>
<dbReference type="PROSITE" id="PS50174">
    <property type="entry name" value="G_PATCH"/>
    <property type="match status" value="1"/>
</dbReference>
<evidence type="ECO:0000313" key="5">
    <source>
        <dbReference type="Proteomes" id="UP000383932"/>
    </source>
</evidence>
<dbReference type="OrthoDB" id="21470at2759"/>
<dbReference type="SUPFAM" id="SSF49879">
    <property type="entry name" value="SMAD/FHA domain"/>
    <property type="match status" value="1"/>
</dbReference>
<feature type="domain" description="FHA" evidence="2">
    <location>
        <begin position="80"/>
        <end position="128"/>
    </location>
</feature>
<dbReference type="InterPro" id="IPR053027">
    <property type="entry name" value="AGGF1"/>
</dbReference>
<evidence type="ECO:0000313" key="4">
    <source>
        <dbReference type="EMBL" id="KAB5591719.1"/>
    </source>
</evidence>
<dbReference type="Gene3D" id="2.60.200.20">
    <property type="match status" value="1"/>
</dbReference>
<feature type="domain" description="G-patch" evidence="3">
    <location>
        <begin position="319"/>
        <end position="371"/>
    </location>
</feature>
<dbReference type="SMART" id="SM00240">
    <property type="entry name" value="FHA"/>
    <property type="match status" value="1"/>
</dbReference>
<evidence type="ECO:0008006" key="6">
    <source>
        <dbReference type="Google" id="ProtNLM"/>
    </source>
</evidence>
<evidence type="ECO:0000259" key="2">
    <source>
        <dbReference type="PROSITE" id="PS50006"/>
    </source>
</evidence>
<dbReference type="EMBL" id="SSOP01000092">
    <property type="protein sequence ID" value="KAB5591719.1"/>
    <property type="molecule type" value="Genomic_DNA"/>
</dbReference>
<reference evidence="4 5" key="1">
    <citation type="journal article" date="2019" name="Fungal Biol. Biotechnol.">
        <title>Draft genome sequence of fastidious pathogen Ceratobasidium theobromae, which causes vascular-streak dieback in Theobroma cacao.</title>
        <authorList>
            <person name="Ali S.S."/>
            <person name="Asman A."/>
            <person name="Shao J."/>
            <person name="Firmansyah A.P."/>
            <person name="Susilo A.W."/>
            <person name="Rosmana A."/>
            <person name="McMahon P."/>
            <person name="Junaid M."/>
            <person name="Guest D."/>
            <person name="Kheng T.Y."/>
            <person name="Meinhardt L.W."/>
            <person name="Bailey B.A."/>
        </authorList>
    </citation>
    <scope>NUCLEOTIDE SEQUENCE [LARGE SCALE GENOMIC DNA]</scope>
    <source>
        <strain evidence="4 5">CT2</strain>
    </source>
</reference>
<keyword evidence="5" id="KW-1185">Reference proteome</keyword>
<evidence type="ECO:0000256" key="1">
    <source>
        <dbReference type="SAM" id="MobiDB-lite"/>
    </source>
</evidence>
<dbReference type="InterPro" id="IPR008984">
    <property type="entry name" value="SMAD_FHA_dom_sf"/>
</dbReference>
<comment type="caution">
    <text evidence="4">The sequence shown here is derived from an EMBL/GenBank/DDBJ whole genome shotgun (WGS) entry which is preliminary data.</text>
</comment>
<gene>
    <name evidence="4" type="ORF">CTheo_4833</name>
</gene>
<feature type="region of interest" description="Disordered" evidence="1">
    <location>
        <begin position="266"/>
        <end position="296"/>
    </location>
</feature>
<dbReference type="Pfam" id="PF01585">
    <property type="entry name" value="G-patch"/>
    <property type="match status" value="1"/>
</dbReference>
<dbReference type="InterPro" id="IPR000253">
    <property type="entry name" value="FHA_dom"/>
</dbReference>